<feature type="domain" description="Helicase-associated" evidence="1">
    <location>
        <begin position="24"/>
        <end position="83"/>
    </location>
</feature>
<dbReference type="Gene3D" id="6.10.140.530">
    <property type="match status" value="1"/>
</dbReference>
<dbReference type="OrthoDB" id="9776021at2"/>
<evidence type="ECO:0000313" key="3">
    <source>
        <dbReference type="Proteomes" id="UP000070134"/>
    </source>
</evidence>
<dbReference type="EMBL" id="CP014518">
    <property type="protein sequence ID" value="AMM31719.1"/>
    <property type="molecule type" value="Genomic_DNA"/>
</dbReference>
<dbReference type="RefSeq" id="WP_066496098.1">
    <property type="nucleotide sequence ID" value="NZ_BJMO01000071.1"/>
</dbReference>
<evidence type="ECO:0000313" key="2">
    <source>
        <dbReference type="EMBL" id="AMM31719.1"/>
    </source>
</evidence>
<sequence length="94" mass="10407">MNRDLHTRFGRDITGLPALRQQGEQEFAARANELSAFMRERDRAPEAAAAHDAAEARLGSWLDGQRAADRRGRLSPHRADALQGVLGRGWSSAR</sequence>
<dbReference type="AlphaFoldDB" id="A0A126ZWZ9"/>
<protein>
    <recommendedName>
        <fullName evidence="1">Helicase-associated domain-containing protein</fullName>
    </recommendedName>
</protein>
<dbReference type="InterPro" id="IPR005114">
    <property type="entry name" value="Helicase_assoc"/>
</dbReference>
<name>A0A126ZWZ9_9MICC</name>
<accession>A0A126ZWZ9</accession>
<gene>
    <name evidence="2" type="ORF">SA2016_1035</name>
</gene>
<proteinExistence type="predicted"/>
<dbReference type="KEGG" id="satk:SA2016_1035"/>
<dbReference type="Proteomes" id="UP000070134">
    <property type="component" value="Chromosome"/>
</dbReference>
<organism evidence="2 3">
    <name type="scientific">Sinomonas atrocyanea</name>
    <dbReference type="NCBI Taxonomy" id="37927"/>
    <lineage>
        <taxon>Bacteria</taxon>
        <taxon>Bacillati</taxon>
        <taxon>Actinomycetota</taxon>
        <taxon>Actinomycetes</taxon>
        <taxon>Micrococcales</taxon>
        <taxon>Micrococcaceae</taxon>
        <taxon>Sinomonas</taxon>
    </lineage>
</organism>
<evidence type="ECO:0000259" key="1">
    <source>
        <dbReference type="Pfam" id="PF03457"/>
    </source>
</evidence>
<keyword evidence="3" id="KW-1185">Reference proteome</keyword>
<dbReference type="Pfam" id="PF03457">
    <property type="entry name" value="HA"/>
    <property type="match status" value="1"/>
</dbReference>
<reference evidence="2 3" key="1">
    <citation type="submission" date="2016-02" db="EMBL/GenBank/DDBJ databases">
        <title>Complete genome of Sinomonas atrocyanea KCTC 3377.</title>
        <authorList>
            <person name="Kim K.M."/>
        </authorList>
    </citation>
    <scope>NUCLEOTIDE SEQUENCE [LARGE SCALE GENOMIC DNA]</scope>
    <source>
        <strain evidence="2 3">KCTC 3377</strain>
    </source>
</reference>